<comment type="caution">
    <text evidence="2">The sequence shown here is derived from an EMBL/GenBank/DDBJ whole genome shotgun (WGS) entry which is preliminary data.</text>
</comment>
<gene>
    <name evidence="2" type="ORF">CRG98_041814</name>
</gene>
<sequence length="223" mass="25451">MWKENITTLSTWLDHSFFKPSFLLALGANAFLPRHTESISHQHRLYRLSFEPPPPFILPAPSSCSSKSASLEQLFSYSKFTSRHLAFTAVLDSDVEPRSYKEAFQDPHWRATMNEETWTIEPIPPDKEPTRCKWVFKIKRNADGSVERLKASLAAKGFTQVEWINFTETFAPVAKLVTVRNVACSVLDLLHFPWNNITDYLRIRVLHCLILADIAVSLVASST</sequence>
<feature type="domain" description="Reverse transcriptase Ty1/copia-type" evidence="1">
    <location>
        <begin position="116"/>
        <end position="181"/>
    </location>
</feature>
<evidence type="ECO:0000259" key="1">
    <source>
        <dbReference type="Pfam" id="PF07727"/>
    </source>
</evidence>
<name>A0A2I0I1V5_PUNGR</name>
<protein>
    <recommendedName>
        <fullName evidence="1">Reverse transcriptase Ty1/copia-type domain-containing protein</fullName>
    </recommendedName>
</protein>
<organism evidence="2 3">
    <name type="scientific">Punica granatum</name>
    <name type="common">Pomegranate</name>
    <dbReference type="NCBI Taxonomy" id="22663"/>
    <lineage>
        <taxon>Eukaryota</taxon>
        <taxon>Viridiplantae</taxon>
        <taxon>Streptophyta</taxon>
        <taxon>Embryophyta</taxon>
        <taxon>Tracheophyta</taxon>
        <taxon>Spermatophyta</taxon>
        <taxon>Magnoliopsida</taxon>
        <taxon>eudicotyledons</taxon>
        <taxon>Gunneridae</taxon>
        <taxon>Pentapetalae</taxon>
        <taxon>rosids</taxon>
        <taxon>malvids</taxon>
        <taxon>Myrtales</taxon>
        <taxon>Lythraceae</taxon>
        <taxon>Punica</taxon>
    </lineage>
</organism>
<dbReference type="EMBL" id="PGOL01004304">
    <property type="protein sequence ID" value="PKI37803.1"/>
    <property type="molecule type" value="Genomic_DNA"/>
</dbReference>
<proteinExistence type="predicted"/>
<accession>A0A2I0I1V5</accession>
<evidence type="ECO:0000313" key="3">
    <source>
        <dbReference type="Proteomes" id="UP000233551"/>
    </source>
</evidence>
<keyword evidence="3" id="KW-1185">Reference proteome</keyword>
<dbReference type="InterPro" id="IPR013103">
    <property type="entry name" value="RVT_2"/>
</dbReference>
<reference evidence="2 3" key="1">
    <citation type="submission" date="2017-11" db="EMBL/GenBank/DDBJ databases">
        <title>De-novo sequencing of pomegranate (Punica granatum L.) genome.</title>
        <authorList>
            <person name="Akparov Z."/>
            <person name="Amiraslanov A."/>
            <person name="Hajiyeva S."/>
            <person name="Abbasov M."/>
            <person name="Kaur K."/>
            <person name="Hamwieh A."/>
            <person name="Solovyev V."/>
            <person name="Salamov A."/>
            <person name="Braich B."/>
            <person name="Kosarev P."/>
            <person name="Mahmoud A."/>
            <person name="Hajiyev E."/>
            <person name="Babayeva S."/>
            <person name="Izzatullayeva V."/>
            <person name="Mammadov A."/>
            <person name="Mammadov A."/>
            <person name="Sharifova S."/>
            <person name="Ojaghi J."/>
            <person name="Eynullazada K."/>
            <person name="Bayramov B."/>
            <person name="Abdulazimova A."/>
            <person name="Shahmuradov I."/>
        </authorList>
    </citation>
    <scope>NUCLEOTIDE SEQUENCE [LARGE SCALE GENOMIC DNA]</scope>
    <source>
        <strain evidence="3">cv. AG2017</strain>
        <tissue evidence="2">Leaf</tissue>
    </source>
</reference>
<dbReference type="STRING" id="22663.A0A2I0I1V5"/>
<dbReference type="Proteomes" id="UP000233551">
    <property type="component" value="Unassembled WGS sequence"/>
</dbReference>
<dbReference type="Pfam" id="PF07727">
    <property type="entry name" value="RVT_2"/>
    <property type="match status" value="1"/>
</dbReference>
<evidence type="ECO:0000313" key="2">
    <source>
        <dbReference type="EMBL" id="PKI37803.1"/>
    </source>
</evidence>
<dbReference type="AlphaFoldDB" id="A0A2I0I1V5"/>